<dbReference type="InterPro" id="IPR050807">
    <property type="entry name" value="TransReg_Diox_bact_type"/>
</dbReference>
<dbReference type="PROSITE" id="PS50943">
    <property type="entry name" value="HTH_CROC1"/>
    <property type="match status" value="1"/>
</dbReference>
<dbReference type="GO" id="GO:0003677">
    <property type="term" value="F:DNA binding"/>
    <property type="evidence" value="ECO:0007669"/>
    <property type="project" value="UniProtKB-KW"/>
</dbReference>
<dbReference type="PANTHER" id="PTHR46797">
    <property type="entry name" value="HTH-TYPE TRANSCRIPTIONAL REGULATOR"/>
    <property type="match status" value="1"/>
</dbReference>
<reference evidence="2 3" key="1">
    <citation type="submission" date="2018-06" db="EMBL/GenBank/DDBJ databases">
        <authorList>
            <consortium name="Pathogen Informatics"/>
            <person name="Doyle S."/>
        </authorList>
    </citation>
    <scope>NUCLEOTIDE SEQUENCE [LARGE SCALE GENOMIC DNA]</scope>
    <source>
        <strain evidence="2 3">NCTC10719</strain>
    </source>
</reference>
<dbReference type="Gene3D" id="1.10.260.40">
    <property type="entry name" value="lambda repressor-like DNA-binding domains"/>
    <property type="match status" value="1"/>
</dbReference>
<sequence>MLIGHRLQKLRKKRKITQKILAEKAGISRSYLADVEHNRYNPSLDTIESLANALKLDMKSFFDDALLEDSYYLKPLNKLIEEEVEELSDNKIEDLSNKKIVEKEISYSYDTSTLSNKELKNIGKDLELALDNLNNLEHDLFIDDTILDLETRTLLRNSLEHSMQVAKALAKSKFNPKRS</sequence>
<evidence type="ECO:0000313" key="2">
    <source>
        <dbReference type="EMBL" id="SQB57943.1"/>
    </source>
</evidence>
<proteinExistence type="predicted"/>
<dbReference type="AlphaFoldDB" id="A0A2X2Y4Z2"/>
<dbReference type="SMART" id="SM00530">
    <property type="entry name" value="HTH_XRE"/>
    <property type="match status" value="1"/>
</dbReference>
<dbReference type="PANTHER" id="PTHR46797:SF1">
    <property type="entry name" value="METHYLPHOSPHONATE SYNTHASE"/>
    <property type="match status" value="1"/>
</dbReference>
<evidence type="ECO:0000313" key="3">
    <source>
        <dbReference type="Proteomes" id="UP000249986"/>
    </source>
</evidence>
<dbReference type="Proteomes" id="UP000249986">
    <property type="component" value="Unassembled WGS sequence"/>
</dbReference>
<keyword evidence="1 2" id="KW-0238">DNA-binding</keyword>
<organism evidence="2 3">
    <name type="scientific">Clostridium perfringens</name>
    <dbReference type="NCBI Taxonomy" id="1502"/>
    <lineage>
        <taxon>Bacteria</taxon>
        <taxon>Bacillati</taxon>
        <taxon>Bacillota</taxon>
        <taxon>Clostridia</taxon>
        <taxon>Eubacteriales</taxon>
        <taxon>Clostridiaceae</taxon>
        <taxon>Clostridium</taxon>
    </lineage>
</organism>
<dbReference type="InterPro" id="IPR010982">
    <property type="entry name" value="Lambda_DNA-bd_dom_sf"/>
</dbReference>
<dbReference type="InterPro" id="IPR001387">
    <property type="entry name" value="Cro/C1-type_HTH"/>
</dbReference>
<protein>
    <submittedName>
        <fullName evidence="2">DNA-binding protein</fullName>
    </submittedName>
</protein>
<dbReference type="SUPFAM" id="SSF47413">
    <property type="entry name" value="lambda repressor-like DNA-binding domains"/>
    <property type="match status" value="1"/>
</dbReference>
<evidence type="ECO:0000256" key="1">
    <source>
        <dbReference type="ARBA" id="ARBA00023125"/>
    </source>
</evidence>
<gene>
    <name evidence="2" type="primary">sinR_2</name>
    <name evidence="2" type="ORF">NCTC10719_00537</name>
</gene>
<accession>A0A2X2Y4Z2</accession>
<dbReference type="GO" id="GO:0003700">
    <property type="term" value="F:DNA-binding transcription factor activity"/>
    <property type="evidence" value="ECO:0007669"/>
    <property type="project" value="TreeGrafter"/>
</dbReference>
<name>A0A2X2Y4Z2_CLOPF</name>
<dbReference type="CDD" id="cd00093">
    <property type="entry name" value="HTH_XRE"/>
    <property type="match status" value="1"/>
</dbReference>
<dbReference type="EMBL" id="UAWG01000001">
    <property type="protein sequence ID" value="SQB57943.1"/>
    <property type="molecule type" value="Genomic_DNA"/>
</dbReference>
<dbReference type="RefSeq" id="WP_111926045.1">
    <property type="nucleotide sequence ID" value="NZ_CATNXQ010000016.1"/>
</dbReference>
<dbReference type="Pfam" id="PF01381">
    <property type="entry name" value="HTH_3"/>
    <property type="match status" value="1"/>
</dbReference>
<dbReference type="GO" id="GO:0005829">
    <property type="term" value="C:cytosol"/>
    <property type="evidence" value="ECO:0007669"/>
    <property type="project" value="TreeGrafter"/>
</dbReference>